<dbReference type="PANTHER" id="PTHR43821">
    <property type="entry name" value="NAD(P)H NITROREDUCTASE YDJA-RELATED"/>
    <property type="match status" value="1"/>
</dbReference>
<feature type="compositionally biased region" description="Basic and acidic residues" evidence="1">
    <location>
        <begin position="8"/>
        <end position="28"/>
    </location>
</feature>
<proteinExistence type="predicted"/>
<dbReference type="Proteomes" id="UP000253509">
    <property type="component" value="Unassembled WGS sequence"/>
</dbReference>
<reference evidence="3 4" key="1">
    <citation type="submission" date="2018-06" db="EMBL/GenBank/DDBJ databases">
        <title>Freshwater and sediment microbial communities from various areas in North America, analyzing microbe dynamics in response to fracking.</title>
        <authorList>
            <person name="Lamendella R."/>
        </authorList>
    </citation>
    <scope>NUCLEOTIDE SEQUENCE [LARGE SCALE GENOMIC DNA]</scope>
    <source>
        <strain evidence="3 4">3b_TX</strain>
    </source>
</reference>
<accession>A0A366IEN6</accession>
<feature type="region of interest" description="Disordered" evidence="1">
    <location>
        <begin position="1"/>
        <end position="75"/>
    </location>
</feature>
<keyword evidence="4" id="KW-1185">Reference proteome</keyword>
<dbReference type="SUPFAM" id="SSF55469">
    <property type="entry name" value="FMN-dependent nitroreductase-like"/>
    <property type="match status" value="1"/>
</dbReference>
<dbReference type="InterPro" id="IPR052530">
    <property type="entry name" value="NAD(P)H_nitroreductase"/>
</dbReference>
<comment type="caution">
    <text evidence="3">The sequence shown here is derived from an EMBL/GenBank/DDBJ whole genome shotgun (WGS) entry which is preliminary data.</text>
</comment>
<dbReference type="InterPro" id="IPR000415">
    <property type="entry name" value="Nitroreductase-like"/>
</dbReference>
<dbReference type="AlphaFoldDB" id="A0A366IEN6"/>
<dbReference type="InterPro" id="IPR029479">
    <property type="entry name" value="Nitroreductase"/>
</dbReference>
<dbReference type="Gene3D" id="3.40.109.10">
    <property type="entry name" value="NADH Oxidase"/>
    <property type="match status" value="1"/>
</dbReference>
<evidence type="ECO:0000313" key="4">
    <source>
        <dbReference type="Proteomes" id="UP000253509"/>
    </source>
</evidence>
<evidence type="ECO:0000256" key="1">
    <source>
        <dbReference type="SAM" id="MobiDB-lite"/>
    </source>
</evidence>
<evidence type="ECO:0000259" key="2">
    <source>
        <dbReference type="Pfam" id="PF00881"/>
    </source>
</evidence>
<dbReference type="EMBL" id="QNSB01000011">
    <property type="protein sequence ID" value="RBP69730.1"/>
    <property type="molecule type" value="Genomic_DNA"/>
</dbReference>
<dbReference type="GO" id="GO:0016491">
    <property type="term" value="F:oxidoreductase activity"/>
    <property type="evidence" value="ECO:0007669"/>
    <property type="project" value="InterPro"/>
</dbReference>
<protein>
    <submittedName>
        <fullName evidence="3">Nitroreductase</fullName>
    </submittedName>
</protein>
<evidence type="ECO:0000313" key="3">
    <source>
        <dbReference type="EMBL" id="RBP69730.1"/>
    </source>
</evidence>
<dbReference type="Pfam" id="PF00881">
    <property type="entry name" value="Nitroreductase"/>
    <property type="match status" value="1"/>
</dbReference>
<organism evidence="3 4">
    <name type="scientific">Brevibacterium celere</name>
    <dbReference type="NCBI Taxonomy" id="225845"/>
    <lineage>
        <taxon>Bacteria</taxon>
        <taxon>Bacillati</taxon>
        <taxon>Actinomycetota</taxon>
        <taxon>Actinomycetes</taxon>
        <taxon>Micrococcales</taxon>
        <taxon>Brevibacteriaceae</taxon>
        <taxon>Brevibacterium</taxon>
    </lineage>
</organism>
<dbReference type="RefSeq" id="WP_113905124.1">
    <property type="nucleotide sequence ID" value="NZ_QNSB01000011.1"/>
</dbReference>
<gene>
    <name evidence="3" type="ORF">DFO65_11191</name>
</gene>
<name>A0A366IEN6_9MICO</name>
<feature type="domain" description="Nitroreductase" evidence="2">
    <location>
        <begin position="91"/>
        <end position="240"/>
    </location>
</feature>
<dbReference type="PANTHER" id="PTHR43821:SF1">
    <property type="entry name" value="NAD(P)H NITROREDUCTASE YDJA-RELATED"/>
    <property type="match status" value="1"/>
</dbReference>
<sequence length="267" mass="29386">MGKKKACAKKDPKNKGAKHDSQKRERARALFLGGETGPWAKKLAEAHDAEASDSAHAPRGADRAPAVSPGPDYSAPTSIDIVADPVLHALSTRRSISKVGPETPNDADLREIIRAISSVADHKGLRPWRFLIIRGDDRLRLGEALDQAAGERRRPGEVNEKPLRAELLLALVSSPRPNPKVPEWEQHATAAGAGHLLELALWQAGWGVMWRSGTLANAPEVRRLHRLGKDELLMGWFYIGSVPESYRDRLSRSTRPLPDPEQFLDTL</sequence>